<accession>A0A1C1A738</accession>
<evidence type="ECO:0000259" key="1">
    <source>
        <dbReference type="Pfam" id="PF12680"/>
    </source>
</evidence>
<dbReference type="AlphaFoldDB" id="A0A1C1A738"/>
<protein>
    <recommendedName>
        <fullName evidence="1">SnoaL-like domain-containing protein</fullName>
    </recommendedName>
</protein>
<sequence length="138" mass="15559">MDGAQIIRSLLLAEASQDIQAMADKLADNIVYETPFVLPGVPNRIEGKEQLIQLLTQFIGKDQGMYATWNIFNINVYPAEEPNLFFADMQAKGTVSSNGHVYEQSYMSVFRIQSGRVIEWREYFNPLPLQAAIASLQV</sequence>
<dbReference type="Proteomes" id="UP000093309">
    <property type="component" value="Unassembled WGS sequence"/>
</dbReference>
<evidence type="ECO:0000313" key="3">
    <source>
        <dbReference type="Proteomes" id="UP000093309"/>
    </source>
</evidence>
<reference evidence="3" key="1">
    <citation type="submission" date="2016-05" db="EMBL/GenBank/DDBJ databases">
        <title>Paenibacillus oryzae. sp. nov., isolated from the rice root.</title>
        <authorList>
            <person name="Zhang J."/>
            <person name="Zhang X."/>
        </authorList>
    </citation>
    <scope>NUCLEOTIDE SEQUENCE [LARGE SCALE GENOMIC DNA]</scope>
    <source>
        <strain evidence="3">KCTC13222</strain>
    </source>
</reference>
<organism evidence="2 3">
    <name type="scientific">Paenibacillus pectinilyticus</name>
    <dbReference type="NCBI Taxonomy" id="512399"/>
    <lineage>
        <taxon>Bacteria</taxon>
        <taxon>Bacillati</taxon>
        <taxon>Bacillota</taxon>
        <taxon>Bacilli</taxon>
        <taxon>Bacillales</taxon>
        <taxon>Paenibacillaceae</taxon>
        <taxon>Paenibacillus</taxon>
    </lineage>
</organism>
<dbReference type="Gene3D" id="3.10.450.50">
    <property type="match status" value="1"/>
</dbReference>
<dbReference type="InterPro" id="IPR037401">
    <property type="entry name" value="SnoaL-like"/>
</dbReference>
<dbReference type="EMBL" id="LYPC01000011">
    <property type="protein sequence ID" value="OCT16366.1"/>
    <property type="molecule type" value="Genomic_DNA"/>
</dbReference>
<dbReference type="STRING" id="512399.A8709_02750"/>
<dbReference type="InterPro" id="IPR032710">
    <property type="entry name" value="NTF2-like_dom_sf"/>
</dbReference>
<dbReference type="Pfam" id="PF12680">
    <property type="entry name" value="SnoaL_2"/>
    <property type="match status" value="1"/>
</dbReference>
<name>A0A1C1A738_9BACL</name>
<dbReference type="OrthoDB" id="3681559at2"/>
<proteinExistence type="predicted"/>
<feature type="domain" description="SnoaL-like" evidence="1">
    <location>
        <begin position="11"/>
        <end position="120"/>
    </location>
</feature>
<dbReference type="SUPFAM" id="SSF54427">
    <property type="entry name" value="NTF2-like"/>
    <property type="match status" value="1"/>
</dbReference>
<keyword evidence="3" id="KW-1185">Reference proteome</keyword>
<evidence type="ECO:0000313" key="2">
    <source>
        <dbReference type="EMBL" id="OCT16366.1"/>
    </source>
</evidence>
<comment type="caution">
    <text evidence="2">The sequence shown here is derived from an EMBL/GenBank/DDBJ whole genome shotgun (WGS) entry which is preliminary data.</text>
</comment>
<dbReference type="RefSeq" id="WP_065851138.1">
    <property type="nucleotide sequence ID" value="NZ_LYPC01000011.1"/>
</dbReference>
<gene>
    <name evidence="2" type="ORF">A8709_02750</name>
</gene>